<sequence>MAPRIIRSFFQAVGLMSRGKVEEKLNTKLAEALEALEQHPEEKATAEVGVVVVVTKLGDRYDLKPKLMSKLPKEKELSSTTFWPLEGGLSVEHPSQSDMFAPRDAASRRSEPA</sequence>
<feature type="region of interest" description="Disordered" evidence="1">
    <location>
        <begin position="88"/>
        <end position="113"/>
    </location>
</feature>
<gene>
    <name evidence="2" type="ORF">V5F32_00990</name>
</gene>
<evidence type="ECO:0000256" key="1">
    <source>
        <dbReference type="SAM" id="MobiDB-lite"/>
    </source>
</evidence>
<name>A0ABW6ZQ56_9HYPH</name>
<dbReference type="RefSeq" id="WP_393990821.1">
    <property type="nucleotide sequence ID" value="NZ_JBAFVH010000001.1"/>
</dbReference>
<dbReference type="Proteomes" id="UP001604002">
    <property type="component" value="Unassembled WGS sequence"/>
</dbReference>
<keyword evidence="3" id="KW-1185">Reference proteome</keyword>
<accession>A0ABW6ZQ56</accession>
<reference evidence="2 3" key="1">
    <citation type="submission" date="2024-02" db="EMBL/GenBank/DDBJ databases">
        <title>Expansion and revision of Xanthobacter and proposal of Roseixanthobacter gen. nov.</title>
        <authorList>
            <person name="Soltysiak M.P.M."/>
            <person name="Jalihal A."/>
            <person name="Ory A."/>
            <person name="Chrisophersen C."/>
            <person name="Lee A.D."/>
            <person name="Boulton J."/>
            <person name="Springer M."/>
        </authorList>
    </citation>
    <scope>NUCLEOTIDE SEQUENCE [LARGE SCALE GENOMIC DNA]</scope>
    <source>
        <strain evidence="2 3">23A</strain>
    </source>
</reference>
<proteinExistence type="predicted"/>
<protein>
    <submittedName>
        <fullName evidence="2">Uncharacterized protein</fullName>
    </submittedName>
</protein>
<organism evidence="2 3">
    <name type="scientific">Xanthobacter oligotrophicus</name>
    <dbReference type="NCBI Taxonomy" id="2607286"/>
    <lineage>
        <taxon>Bacteria</taxon>
        <taxon>Pseudomonadati</taxon>
        <taxon>Pseudomonadota</taxon>
        <taxon>Alphaproteobacteria</taxon>
        <taxon>Hyphomicrobiales</taxon>
        <taxon>Xanthobacteraceae</taxon>
        <taxon>Xanthobacter</taxon>
    </lineage>
</organism>
<evidence type="ECO:0000313" key="2">
    <source>
        <dbReference type="EMBL" id="MFG1370733.1"/>
    </source>
</evidence>
<dbReference type="EMBL" id="JBAFVH010000001">
    <property type="protein sequence ID" value="MFG1370733.1"/>
    <property type="molecule type" value="Genomic_DNA"/>
</dbReference>
<evidence type="ECO:0000313" key="3">
    <source>
        <dbReference type="Proteomes" id="UP001604002"/>
    </source>
</evidence>
<comment type="caution">
    <text evidence="2">The sequence shown here is derived from an EMBL/GenBank/DDBJ whole genome shotgun (WGS) entry which is preliminary data.</text>
</comment>